<dbReference type="Proteomes" id="UP000799428">
    <property type="component" value="Unassembled WGS sequence"/>
</dbReference>
<evidence type="ECO:0008006" key="4">
    <source>
        <dbReference type="Google" id="ProtNLM"/>
    </source>
</evidence>
<dbReference type="EMBL" id="MU005765">
    <property type="protein sequence ID" value="KAF2714052.1"/>
    <property type="molecule type" value="Genomic_DNA"/>
</dbReference>
<dbReference type="AlphaFoldDB" id="A0A6G1KNK0"/>
<accession>A0A6G1KNK0</accession>
<sequence>MYIFSIFASLLLALCSVVAADDAVTDGRIKVFLFAQPAFFSQVQVDAQNDTCVSLRNNLIDGRVQSLLVGGQNVTAVLKRMDYWWCVFYDNYSCAGSEDTMLVYPDGMNNLASIDWQAKIHGLRCTNQ</sequence>
<feature type="chain" id="PRO_5026274604" description="Beta/gamma crystallin 'Greek key' domain-containing protein" evidence="1">
    <location>
        <begin position="21"/>
        <end position="128"/>
    </location>
</feature>
<feature type="signal peptide" evidence="1">
    <location>
        <begin position="1"/>
        <end position="20"/>
    </location>
</feature>
<evidence type="ECO:0000256" key="1">
    <source>
        <dbReference type="SAM" id="SignalP"/>
    </source>
</evidence>
<evidence type="ECO:0000313" key="2">
    <source>
        <dbReference type="EMBL" id="KAF2714052.1"/>
    </source>
</evidence>
<organism evidence="2 3">
    <name type="scientific">Pleomassaria siparia CBS 279.74</name>
    <dbReference type="NCBI Taxonomy" id="1314801"/>
    <lineage>
        <taxon>Eukaryota</taxon>
        <taxon>Fungi</taxon>
        <taxon>Dikarya</taxon>
        <taxon>Ascomycota</taxon>
        <taxon>Pezizomycotina</taxon>
        <taxon>Dothideomycetes</taxon>
        <taxon>Pleosporomycetidae</taxon>
        <taxon>Pleosporales</taxon>
        <taxon>Pleomassariaceae</taxon>
        <taxon>Pleomassaria</taxon>
    </lineage>
</organism>
<protein>
    <recommendedName>
        <fullName evidence="4">Beta/gamma crystallin 'Greek key' domain-containing protein</fullName>
    </recommendedName>
</protein>
<keyword evidence="3" id="KW-1185">Reference proteome</keyword>
<reference evidence="2" key="1">
    <citation type="journal article" date="2020" name="Stud. Mycol.">
        <title>101 Dothideomycetes genomes: a test case for predicting lifestyles and emergence of pathogens.</title>
        <authorList>
            <person name="Haridas S."/>
            <person name="Albert R."/>
            <person name="Binder M."/>
            <person name="Bloem J."/>
            <person name="Labutti K."/>
            <person name="Salamov A."/>
            <person name="Andreopoulos B."/>
            <person name="Baker S."/>
            <person name="Barry K."/>
            <person name="Bills G."/>
            <person name="Bluhm B."/>
            <person name="Cannon C."/>
            <person name="Castanera R."/>
            <person name="Culley D."/>
            <person name="Daum C."/>
            <person name="Ezra D."/>
            <person name="Gonzalez J."/>
            <person name="Henrissat B."/>
            <person name="Kuo A."/>
            <person name="Liang C."/>
            <person name="Lipzen A."/>
            <person name="Lutzoni F."/>
            <person name="Magnuson J."/>
            <person name="Mondo S."/>
            <person name="Nolan M."/>
            <person name="Ohm R."/>
            <person name="Pangilinan J."/>
            <person name="Park H.-J."/>
            <person name="Ramirez L."/>
            <person name="Alfaro M."/>
            <person name="Sun H."/>
            <person name="Tritt A."/>
            <person name="Yoshinaga Y."/>
            <person name="Zwiers L.-H."/>
            <person name="Turgeon B."/>
            <person name="Goodwin S."/>
            <person name="Spatafora J."/>
            <person name="Crous P."/>
            <person name="Grigoriev I."/>
        </authorList>
    </citation>
    <scope>NUCLEOTIDE SEQUENCE</scope>
    <source>
        <strain evidence="2">CBS 279.74</strain>
    </source>
</reference>
<dbReference type="OrthoDB" id="3774233at2759"/>
<keyword evidence="1" id="KW-0732">Signal</keyword>
<proteinExistence type="predicted"/>
<name>A0A6G1KNK0_9PLEO</name>
<gene>
    <name evidence="2" type="ORF">K504DRAFT_368821</name>
</gene>
<evidence type="ECO:0000313" key="3">
    <source>
        <dbReference type="Proteomes" id="UP000799428"/>
    </source>
</evidence>